<comment type="caution">
    <text evidence="1">The sequence shown here is derived from an EMBL/GenBank/DDBJ whole genome shotgun (WGS) entry which is preliminary data.</text>
</comment>
<name>A0A8B6CVW9_MYTGA</name>
<keyword evidence="2" id="KW-1185">Reference proteome</keyword>
<gene>
    <name evidence="1" type="ORF">MGAL_10B054451</name>
</gene>
<evidence type="ECO:0000313" key="1">
    <source>
        <dbReference type="EMBL" id="VDI09652.1"/>
    </source>
</evidence>
<protein>
    <recommendedName>
        <fullName evidence="3">RNase H type-1 domain-containing protein</fullName>
    </recommendedName>
</protein>
<dbReference type="Proteomes" id="UP000596742">
    <property type="component" value="Unassembled WGS sequence"/>
</dbReference>
<dbReference type="OrthoDB" id="6117437at2759"/>
<reference evidence="1" key="1">
    <citation type="submission" date="2018-11" db="EMBL/GenBank/DDBJ databases">
        <authorList>
            <person name="Alioto T."/>
            <person name="Alioto T."/>
        </authorList>
    </citation>
    <scope>NUCLEOTIDE SEQUENCE</scope>
</reference>
<dbReference type="EMBL" id="UYJE01002320">
    <property type="protein sequence ID" value="VDI09652.1"/>
    <property type="molecule type" value="Genomic_DNA"/>
</dbReference>
<organism evidence="1 2">
    <name type="scientific">Mytilus galloprovincialis</name>
    <name type="common">Mediterranean mussel</name>
    <dbReference type="NCBI Taxonomy" id="29158"/>
    <lineage>
        <taxon>Eukaryota</taxon>
        <taxon>Metazoa</taxon>
        <taxon>Spiralia</taxon>
        <taxon>Lophotrochozoa</taxon>
        <taxon>Mollusca</taxon>
        <taxon>Bivalvia</taxon>
        <taxon>Autobranchia</taxon>
        <taxon>Pteriomorphia</taxon>
        <taxon>Mytilida</taxon>
        <taxon>Mytiloidea</taxon>
        <taxon>Mytilidae</taxon>
        <taxon>Mytilinae</taxon>
        <taxon>Mytilus</taxon>
    </lineage>
</organism>
<evidence type="ECO:0008006" key="3">
    <source>
        <dbReference type="Google" id="ProtNLM"/>
    </source>
</evidence>
<sequence length="243" mass="27858">MVLPQMPQQKEGLVYTLSTPMEINSQRQYQQAFIVQTTKLKKSLLMLYTPSKQFDTTTQVVFLTDALSVLQALKNDKLSQLQQALYNIKSLTTVIQWIPSNCGVWGNEKAGKAKYGAEQQQEVNPVYFKQMKTIIKSLFNTPKQQDSYHQLTRSEQTTIFSLRTGLNRLKKHLHKVMKVVPSPMCACGEAEQDTAHLLQSCKIHQALRDKIWHLETPLTEKLYGPVDALQKTTRFVEETDINK</sequence>
<proteinExistence type="predicted"/>
<dbReference type="AlphaFoldDB" id="A0A8B6CVW9"/>
<evidence type="ECO:0000313" key="2">
    <source>
        <dbReference type="Proteomes" id="UP000596742"/>
    </source>
</evidence>
<accession>A0A8B6CVW9</accession>